<feature type="region of interest" description="Disordered" evidence="1">
    <location>
        <begin position="27"/>
        <end position="71"/>
    </location>
</feature>
<gene>
    <name evidence="2" type="ORF">MELLADRAFT_85740</name>
</gene>
<reference evidence="3" key="1">
    <citation type="journal article" date="2011" name="Proc. Natl. Acad. Sci. U.S.A.">
        <title>Obligate biotrophy features unraveled by the genomic analysis of rust fungi.</title>
        <authorList>
            <person name="Duplessis S."/>
            <person name="Cuomo C.A."/>
            <person name="Lin Y.-C."/>
            <person name="Aerts A."/>
            <person name="Tisserant E."/>
            <person name="Veneault-Fourrey C."/>
            <person name="Joly D.L."/>
            <person name="Hacquard S."/>
            <person name="Amselem J."/>
            <person name="Cantarel B.L."/>
            <person name="Chiu R."/>
            <person name="Coutinho P.M."/>
            <person name="Feau N."/>
            <person name="Field M."/>
            <person name="Frey P."/>
            <person name="Gelhaye E."/>
            <person name="Goldberg J."/>
            <person name="Grabherr M.G."/>
            <person name="Kodira C.D."/>
            <person name="Kohler A."/>
            <person name="Kuees U."/>
            <person name="Lindquist E.A."/>
            <person name="Lucas S.M."/>
            <person name="Mago R."/>
            <person name="Mauceli E."/>
            <person name="Morin E."/>
            <person name="Murat C."/>
            <person name="Pangilinan J.L."/>
            <person name="Park R."/>
            <person name="Pearson M."/>
            <person name="Quesneville H."/>
            <person name="Rouhier N."/>
            <person name="Sakthikumar S."/>
            <person name="Salamov A.A."/>
            <person name="Schmutz J."/>
            <person name="Selles B."/>
            <person name="Shapiro H."/>
            <person name="Tanguay P."/>
            <person name="Tuskan G.A."/>
            <person name="Henrissat B."/>
            <person name="Van de Peer Y."/>
            <person name="Rouze P."/>
            <person name="Ellis J.G."/>
            <person name="Dodds P.N."/>
            <person name="Schein J.E."/>
            <person name="Zhong S."/>
            <person name="Hamelin R.C."/>
            <person name="Grigoriev I.V."/>
            <person name="Szabo L.J."/>
            <person name="Martin F."/>
        </authorList>
    </citation>
    <scope>NUCLEOTIDE SEQUENCE [LARGE SCALE GENOMIC DNA]</scope>
    <source>
        <strain evidence="3">98AG31 / pathotype 3-4-7</strain>
    </source>
</reference>
<evidence type="ECO:0000256" key="1">
    <source>
        <dbReference type="SAM" id="MobiDB-lite"/>
    </source>
</evidence>
<dbReference type="InParanoid" id="F4RJL6"/>
<dbReference type="VEuPathDB" id="FungiDB:MELLADRAFT_85740"/>
<organism evidence="3">
    <name type="scientific">Melampsora larici-populina (strain 98AG31 / pathotype 3-4-7)</name>
    <name type="common">Poplar leaf rust fungus</name>
    <dbReference type="NCBI Taxonomy" id="747676"/>
    <lineage>
        <taxon>Eukaryota</taxon>
        <taxon>Fungi</taxon>
        <taxon>Dikarya</taxon>
        <taxon>Basidiomycota</taxon>
        <taxon>Pucciniomycotina</taxon>
        <taxon>Pucciniomycetes</taxon>
        <taxon>Pucciniales</taxon>
        <taxon>Melampsoraceae</taxon>
        <taxon>Melampsora</taxon>
    </lineage>
</organism>
<dbReference type="OrthoDB" id="10524906at2759"/>
<evidence type="ECO:0000313" key="2">
    <source>
        <dbReference type="EMBL" id="EGG07327.1"/>
    </source>
</evidence>
<name>F4RJL6_MELLP</name>
<dbReference type="EMBL" id="GL883104">
    <property type="protein sequence ID" value="EGG07327.1"/>
    <property type="molecule type" value="Genomic_DNA"/>
</dbReference>
<dbReference type="KEGG" id="mlr:MELLADRAFT_85740"/>
<dbReference type="AlphaFoldDB" id="F4RJL6"/>
<keyword evidence="3" id="KW-1185">Reference proteome</keyword>
<evidence type="ECO:0000313" key="3">
    <source>
        <dbReference type="Proteomes" id="UP000001072"/>
    </source>
</evidence>
<protein>
    <submittedName>
        <fullName evidence="2">Uncharacterized protein</fullName>
    </submittedName>
</protein>
<accession>F4RJL6</accession>
<dbReference type="GeneID" id="18933947"/>
<sequence length="179" mass="19840">MSQSNSHTEPAGKRKREFALGFAMASDAESSDYVSPICLEPPASMETSQLDELAPTQEDDENPPAEPGMGDAEVTITRNAIEAIQLPIDGGYVMFASLRRIMAKTTLEDYLCFACLDEDEIDNVLPILQGNGVNHFDLFLFVDYVNKDQLRKWGISVGTCARIMVHAVMFYQFHVQKGA</sequence>
<proteinExistence type="predicted"/>
<dbReference type="Proteomes" id="UP000001072">
    <property type="component" value="Unassembled WGS sequence"/>
</dbReference>
<dbReference type="RefSeq" id="XP_007409234.1">
    <property type="nucleotide sequence ID" value="XM_007409172.1"/>
</dbReference>
<dbReference type="HOGENOM" id="CLU_1482286_0_0_1"/>